<evidence type="ECO:0000256" key="1">
    <source>
        <dbReference type="SAM" id="MobiDB-lite"/>
    </source>
</evidence>
<gene>
    <name evidence="2" type="ORF">MNOR_LOCUS37253</name>
</gene>
<evidence type="ECO:0000313" key="3">
    <source>
        <dbReference type="Proteomes" id="UP001497623"/>
    </source>
</evidence>
<proteinExistence type="predicted"/>
<reference evidence="2 3" key="1">
    <citation type="submission" date="2024-05" db="EMBL/GenBank/DDBJ databases">
        <authorList>
            <person name="Wallberg A."/>
        </authorList>
    </citation>
    <scope>NUCLEOTIDE SEQUENCE [LARGE SCALE GENOMIC DNA]</scope>
</reference>
<feature type="compositionally biased region" description="Low complexity" evidence="1">
    <location>
        <begin position="88"/>
        <end position="98"/>
    </location>
</feature>
<name>A0AAV2SIX5_MEGNR</name>
<dbReference type="EMBL" id="CAXKWB010073571">
    <property type="protein sequence ID" value="CAL4197400.1"/>
    <property type="molecule type" value="Genomic_DNA"/>
</dbReference>
<sequence>IAKTSKARAEILTDRNINNFMRPPSPVTLNKGLKTMGSQQPKVVTTTLDDVEINSKEGVTAAAGAECVTMEVNNQQEDENRNPEAENNLDVIDNNLNDTENNPDEPSSCSFPFEDDWMSMPPPEQPPKRQRGRARKAVLIEAIKESQAAKPFVSHRRMDDYKCLFTG</sequence>
<accession>A0AAV2SIX5</accession>
<dbReference type="Proteomes" id="UP001497623">
    <property type="component" value="Unassembled WGS sequence"/>
</dbReference>
<keyword evidence="3" id="KW-1185">Reference proteome</keyword>
<feature type="non-terminal residue" evidence="2">
    <location>
        <position position="167"/>
    </location>
</feature>
<organism evidence="2 3">
    <name type="scientific">Meganyctiphanes norvegica</name>
    <name type="common">Northern krill</name>
    <name type="synonym">Thysanopoda norvegica</name>
    <dbReference type="NCBI Taxonomy" id="48144"/>
    <lineage>
        <taxon>Eukaryota</taxon>
        <taxon>Metazoa</taxon>
        <taxon>Ecdysozoa</taxon>
        <taxon>Arthropoda</taxon>
        <taxon>Crustacea</taxon>
        <taxon>Multicrustacea</taxon>
        <taxon>Malacostraca</taxon>
        <taxon>Eumalacostraca</taxon>
        <taxon>Eucarida</taxon>
        <taxon>Euphausiacea</taxon>
        <taxon>Euphausiidae</taxon>
        <taxon>Meganyctiphanes</taxon>
    </lineage>
</organism>
<feature type="region of interest" description="Disordered" evidence="1">
    <location>
        <begin position="73"/>
        <end position="134"/>
    </location>
</feature>
<evidence type="ECO:0000313" key="2">
    <source>
        <dbReference type="EMBL" id="CAL4197400.1"/>
    </source>
</evidence>
<comment type="caution">
    <text evidence="2">The sequence shown here is derived from an EMBL/GenBank/DDBJ whole genome shotgun (WGS) entry which is preliminary data.</text>
</comment>
<dbReference type="AlphaFoldDB" id="A0AAV2SIX5"/>
<feature type="non-terminal residue" evidence="2">
    <location>
        <position position="1"/>
    </location>
</feature>
<protein>
    <submittedName>
        <fullName evidence="2">Uncharacterized protein</fullName>
    </submittedName>
</protein>